<protein>
    <submittedName>
        <fullName evidence="2">CHAT domain-containing protein</fullName>
    </submittedName>
</protein>
<dbReference type="OrthoDB" id="6193797at2"/>
<evidence type="ECO:0000313" key="3">
    <source>
        <dbReference type="Proteomes" id="UP000199202"/>
    </source>
</evidence>
<keyword evidence="3" id="KW-1185">Reference proteome</keyword>
<dbReference type="RefSeq" id="WP_090945891.1">
    <property type="nucleotide sequence ID" value="NZ_FNDJ01000033.1"/>
</dbReference>
<dbReference type="InterPro" id="IPR024983">
    <property type="entry name" value="CHAT_dom"/>
</dbReference>
<dbReference type="AlphaFoldDB" id="A0A1G9P7D8"/>
<dbReference type="EMBL" id="FNDJ01000033">
    <property type="protein sequence ID" value="SDL94075.1"/>
    <property type="molecule type" value="Genomic_DNA"/>
</dbReference>
<organism evidence="2 3">
    <name type="scientific">Nonomuraea jiangxiensis</name>
    <dbReference type="NCBI Taxonomy" id="633440"/>
    <lineage>
        <taxon>Bacteria</taxon>
        <taxon>Bacillati</taxon>
        <taxon>Actinomycetota</taxon>
        <taxon>Actinomycetes</taxon>
        <taxon>Streptosporangiales</taxon>
        <taxon>Streptosporangiaceae</taxon>
        <taxon>Nonomuraea</taxon>
    </lineage>
</organism>
<evidence type="ECO:0000259" key="1">
    <source>
        <dbReference type="Pfam" id="PF12770"/>
    </source>
</evidence>
<dbReference type="Pfam" id="PF12770">
    <property type="entry name" value="CHAT"/>
    <property type="match status" value="2"/>
</dbReference>
<evidence type="ECO:0000313" key="2">
    <source>
        <dbReference type="EMBL" id="SDL94075.1"/>
    </source>
</evidence>
<dbReference type="STRING" id="633440.SAMN05421869_13342"/>
<proteinExistence type="predicted"/>
<name>A0A1G9P7D8_9ACTN</name>
<dbReference type="Proteomes" id="UP000199202">
    <property type="component" value="Unassembled WGS sequence"/>
</dbReference>
<feature type="domain" description="CHAT" evidence="1">
    <location>
        <begin position="736"/>
        <end position="895"/>
    </location>
</feature>
<feature type="domain" description="CHAT" evidence="1">
    <location>
        <begin position="526"/>
        <end position="672"/>
    </location>
</feature>
<sequence>MAQASDPINVREARAILAHLEAILAAGSERERDAAIGEGIVAWGNEFISALSYAAERSPVFHPIRDKAEELHQSWLSGKALTRRADEDERRALAATALAERAPGLARLAVLALRKLPEQHPLRRARMDSALALLSRHGQAGDHSARLSATATMLASASSREQADALIREGEELLRQATGTGPGRTFRIAAGGTFARRSIEARDRGDQAAMRALARRARQFIDPVVDDLAAERDSYGLSLSGFVHEIDDDLPGALELYLQALGSGVADERRRLTLSGVLRTGALVGRHDQVLRFAHEALDALVALYATEPDPRRAAEYRVELDRALNNVGLSCAATDDRAMLLWALEATGSARLRHRMTIRAGRQGPRIRRLEAALWSAERGLGSEPAAVRRTEGRAARSLTVTARLREAHRIEARRQEQALKTPDPRDVVARLPAGHGVAVLGTGQWGTAVLLLRGAGAAGGPGGMPEGTILDKPLSSWLRSLGPESPPGWAYVVGAPWEYDGMPGADRRTALRQGLLDAEADVGPYLAEWAGRHTIRTLWLVPHGLLGLLPWWAVPSLSAIDVRPVPALALLPRARGWARLAEPAVLLGNATGDLPAAEAEVNAVADRLRRRGLPAAVLPADTTEDAVVAATSGARILHFSGHATSELTDSTRSALHLRPDARWSAPEIAGELRSLAATARWSEPADGVRTAEVEPPRADGRARPGLLREETLGAVTLRHLEHSPTGTLLAAYVGDRLVRLAELWSAGDMAVSGTLRDLRLAVLSACQSGGGGLDLGSDEFGGLPAAMMLAGVRSIVCTAWTVDDVLSAVSADLFWELLCSRRNGVVDLYLLVRQVRSRLAGMTAEEVSRRVHRLRSFAPAGRTRFLLEAAAARLEPDRPYGHEYDWAPLFVVGEPLVAWRRT</sequence>
<reference evidence="2 3" key="1">
    <citation type="submission" date="2016-10" db="EMBL/GenBank/DDBJ databases">
        <authorList>
            <person name="de Groot N.N."/>
        </authorList>
    </citation>
    <scope>NUCLEOTIDE SEQUENCE [LARGE SCALE GENOMIC DNA]</scope>
    <source>
        <strain evidence="2 3">CGMCC 4.6533</strain>
    </source>
</reference>
<gene>
    <name evidence="2" type="ORF">SAMN05421869_13342</name>
</gene>
<accession>A0A1G9P7D8</accession>